<sequence length="51" mass="5789">MSWKRFWAIMAVCLALMVLAIMLVLDGGDINDPDFMCRFGMGRSSWVCDQS</sequence>
<reference evidence="3" key="1">
    <citation type="journal article" date="2019" name="Int. J. Syst. Evol. Microbiol.">
        <title>The Global Catalogue of Microorganisms (GCM) 10K type strain sequencing project: providing services to taxonomists for standard genome sequencing and annotation.</title>
        <authorList>
            <consortium name="The Broad Institute Genomics Platform"/>
            <consortium name="The Broad Institute Genome Sequencing Center for Infectious Disease"/>
            <person name="Wu L."/>
            <person name="Ma J."/>
        </authorList>
    </citation>
    <scope>NUCLEOTIDE SEQUENCE [LARGE SCALE GENOMIC DNA]</scope>
    <source>
        <strain evidence="3">JCM 13316</strain>
    </source>
</reference>
<evidence type="ECO:0000256" key="1">
    <source>
        <dbReference type="SAM" id="Phobius"/>
    </source>
</evidence>
<gene>
    <name evidence="2" type="ORF">GCM10009688_26150</name>
</gene>
<accession>A0ABP5AQM0</accession>
<keyword evidence="3" id="KW-1185">Reference proteome</keyword>
<keyword evidence="1" id="KW-0812">Transmembrane</keyword>
<protein>
    <submittedName>
        <fullName evidence="2">Uncharacterized protein</fullName>
    </submittedName>
</protein>
<dbReference type="EMBL" id="BAAALV010000005">
    <property type="protein sequence ID" value="GAA1919897.1"/>
    <property type="molecule type" value="Genomic_DNA"/>
</dbReference>
<dbReference type="Proteomes" id="UP001500784">
    <property type="component" value="Unassembled WGS sequence"/>
</dbReference>
<keyword evidence="1" id="KW-1133">Transmembrane helix</keyword>
<proteinExistence type="predicted"/>
<comment type="caution">
    <text evidence="2">The sequence shown here is derived from an EMBL/GenBank/DDBJ whole genome shotgun (WGS) entry which is preliminary data.</text>
</comment>
<dbReference type="RefSeq" id="WP_170287787.1">
    <property type="nucleotide sequence ID" value="NZ_BAAALV010000005.1"/>
</dbReference>
<feature type="transmembrane region" description="Helical" evidence="1">
    <location>
        <begin position="6"/>
        <end position="25"/>
    </location>
</feature>
<name>A0ABP5AQM0_9MICC</name>
<evidence type="ECO:0000313" key="2">
    <source>
        <dbReference type="EMBL" id="GAA1919897.1"/>
    </source>
</evidence>
<evidence type="ECO:0000313" key="3">
    <source>
        <dbReference type="Proteomes" id="UP001500784"/>
    </source>
</evidence>
<keyword evidence="1" id="KW-0472">Membrane</keyword>
<organism evidence="2 3">
    <name type="scientific">Arthrobacter gandavensis</name>
    <dbReference type="NCBI Taxonomy" id="169960"/>
    <lineage>
        <taxon>Bacteria</taxon>
        <taxon>Bacillati</taxon>
        <taxon>Actinomycetota</taxon>
        <taxon>Actinomycetes</taxon>
        <taxon>Micrococcales</taxon>
        <taxon>Micrococcaceae</taxon>
        <taxon>Arthrobacter</taxon>
    </lineage>
</organism>